<comment type="caution">
    <text evidence="1">The sequence shown here is derived from an EMBL/GenBank/DDBJ whole genome shotgun (WGS) entry which is preliminary data.</text>
</comment>
<dbReference type="OrthoDB" id="7502743at2"/>
<evidence type="ECO:0000313" key="2">
    <source>
        <dbReference type="Proteomes" id="UP000430272"/>
    </source>
</evidence>
<proteinExistence type="predicted"/>
<dbReference type="Proteomes" id="UP000430272">
    <property type="component" value="Unassembled WGS sequence"/>
</dbReference>
<dbReference type="RefSeq" id="WP_160659560.1">
    <property type="nucleotide sequence ID" value="NZ_BAABDV010000001.1"/>
</dbReference>
<sequence>MSSRVTPEEIAAFADGELPAERQAAMQDAIAADPELAKQVERHRALAARLSKHYAPVLDERVPDRLADLLTARSDETVVDFAAARQKQEARKQQAEQREVSSRRPHWGWFAGPALAASLAIAVILGDTNSTPGAGYAGPQLAAVLDDQLVAEQPPAAETRVLLSFEDETGQFCRAFSGVSGGGIACRDQDGWKIERQSEGAEAASTDFRMAGADDGAILAEAQEMAAGPALDAGAEQAARERGWR</sequence>
<gene>
    <name evidence="1" type="ORF">GRI47_01035</name>
</gene>
<protein>
    <recommendedName>
        <fullName evidence="3">Anti-sigma factor</fullName>
    </recommendedName>
</protein>
<accession>A0A844Y2C1</accession>
<reference evidence="1 2" key="1">
    <citation type="submission" date="2019-12" db="EMBL/GenBank/DDBJ databases">
        <title>Genomic-based taxomic classification of the family Erythrobacteraceae.</title>
        <authorList>
            <person name="Xu L."/>
        </authorList>
    </citation>
    <scope>NUCLEOTIDE SEQUENCE [LARGE SCALE GENOMIC DNA]</scope>
    <source>
        <strain evidence="1 2">JCM 17468</strain>
    </source>
</reference>
<name>A0A844Y2C1_9SPHN</name>
<evidence type="ECO:0008006" key="3">
    <source>
        <dbReference type="Google" id="ProtNLM"/>
    </source>
</evidence>
<evidence type="ECO:0000313" key="1">
    <source>
        <dbReference type="EMBL" id="MXO52590.1"/>
    </source>
</evidence>
<dbReference type="EMBL" id="WTYD01000001">
    <property type="protein sequence ID" value="MXO52590.1"/>
    <property type="molecule type" value="Genomic_DNA"/>
</dbReference>
<dbReference type="AlphaFoldDB" id="A0A844Y2C1"/>
<organism evidence="1 2">
    <name type="scientific">Qipengyuania pelagi</name>
    <dbReference type="NCBI Taxonomy" id="994320"/>
    <lineage>
        <taxon>Bacteria</taxon>
        <taxon>Pseudomonadati</taxon>
        <taxon>Pseudomonadota</taxon>
        <taxon>Alphaproteobacteria</taxon>
        <taxon>Sphingomonadales</taxon>
        <taxon>Erythrobacteraceae</taxon>
        <taxon>Qipengyuania</taxon>
    </lineage>
</organism>
<keyword evidence="2" id="KW-1185">Reference proteome</keyword>